<keyword evidence="6" id="KW-1185">Reference proteome</keyword>
<evidence type="ECO:0000256" key="2">
    <source>
        <dbReference type="ARBA" id="ARBA00022741"/>
    </source>
</evidence>
<keyword evidence="3 5" id="KW-0067">ATP-binding</keyword>
<dbReference type="SUPFAM" id="SSF52540">
    <property type="entry name" value="P-loop containing nucleoside triphosphate hydrolases"/>
    <property type="match status" value="1"/>
</dbReference>
<dbReference type="AlphaFoldDB" id="A0A229P4N9"/>
<proteinExistence type="predicted"/>
<keyword evidence="2" id="KW-0547">Nucleotide-binding</keyword>
<dbReference type="InterPro" id="IPR003439">
    <property type="entry name" value="ABC_transporter-like_ATP-bd"/>
</dbReference>
<dbReference type="EMBL" id="NMUQ01000001">
    <property type="protein sequence ID" value="OXM17021.1"/>
    <property type="molecule type" value="Genomic_DNA"/>
</dbReference>
<dbReference type="PANTHER" id="PTHR42939:SF3">
    <property type="entry name" value="ABC TRANSPORTER ATP-BINDING COMPONENT"/>
    <property type="match status" value="1"/>
</dbReference>
<evidence type="ECO:0000313" key="6">
    <source>
        <dbReference type="Proteomes" id="UP000215145"/>
    </source>
</evidence>
<feature type="domain" description="ABC transporter" evidence="4">
    <location>
        <begin position="2"/>
        <end position="228"/>
    </location>
</feature>
<organism evidence="5 6">
    <name type="scientific">Paenibacillus herberti</name>
    <dbReference type="NCBI Taxonomy" id="1619309"/>
    <lineage>
        <taxon>Bacteria</taxon>
        <taxon>Bacillati</taxon>
        <taxon>Bacillota</taxon>
        <taxon>Bacilli</taxon>
        <taxon>Bacillales</taxon>
        <taxon>Paenibacillaceae</taxon>
        <taxon>Paenibacillus</taxon>
    </lineage>
</organism>
<evidence type="ECO:0000313" key="5">
    <source>
        <dbReference type="EMBL" id="OXM17021.1"/>
    </source>
</evidence>
<name>A0A229P4N9_9BACL</name>
<dbReference type="CDD" id="cd03230">
    <property type="entry name" value="ABC_DR_subfamily_A"/>
    <property type="match status" value="1"/>
</dbReference>
<comment type="caution">
    <text evidence="5">The sequence shown here is derived from an EMBL/GenBank/DDBJ whole genome shotgun (WGS) entry which is preliminary data.</text>
</comment>
<dbReference type="InterPro" id="IPR003593">
    <property type="entry name" value="AAA+_ATPase"/>
</dbReference>
<dbReference type="GO" id="GO:0016887">
    <property type="term" value="F:ATP hydrolysis activity"/>
    <property type="evidence" value="ECO:0007669"/>
    <property type="project" value="InterPro"/>
</dbReference>
<dbReference type="RefSeq" id="WP_089524098.1">
    <property type="nucleotide sequence ID" value="NZ_NMUQ01000001.1"/>
</dbReference>
<keyword evidence="1" id="KW-0813">Transport</keyword>
<dbReference type="PROSITE" id="PS50893">
    <property type="entry name" value="ABC_TRANSPORTER_2"/>
    <property type="match status" value="1"/>
</dbReference>
<evidence type="ECO:0000259" key="4">
    <source>
        <dbReference type="PROSITE" id="PS50893"/>
    </source>
</evidence>
<dbReference type="InterPro" id="IPR027417">
    <property type="entry name" value="P-loop_NTPase"/>
</dbReference>
<dbReference type="Pfam" id="PF00005">
    <property type="entry name" value="ABC_tran"/>
    <property type="match status" value="1"/>
</dbReference>
<dbReference type="InterPro" id="IPR051782">
    <property type="entry name" value="ABC_Transporter_VariousFunc"/>
</dbReference>
<dbReference type="GO" id="GO:0005524">
    <property type="term" value="F:ATP binding"/>
    <property type="evidence" value="ECO:0007669"/>
    <property type="project" value="UniProtKB-KW"/>
</dbReference>
<dbReference type="PANTHER" id="PTHR42939">
    <property type="entry name" value="ABC TRANSPORTER ATP-BINDING PROTEIN ALBC-RELATED"/>
    <property type="match status" value="1"/>
</dbReference>
<gene>
    <name evidence="5" type="ORF">CGZ75_10430</name>
</gene>
<protein>
    <submittedName>
        <fullName evidence="5">ABC transporter ATP-binding protein</fullName>
    </submittedName>
</protein>
<dbReference type="SMART" id="SM00382">
    <property type="entry name" value="AAA"/>
    <property type="match status" value="1"/>
</dbReference>
<reference evidence="5 6" key="1">
    <citation type="submission" date="2017-07" db="EMBL/GenBank/DDBJ databases">
        <title>Paenibacillus herberti R33 genome sequencing and assembly.</title>
        <authorList>
            <person name="Su W."/>
        </authorList>
    </citation>
    <scope>NUCLEOTIDE SEQUENCE [LARGE SCALE GENOMIC DNA]</scope>
    <source>
        <strain evidence="5 6">R33</strain>
    </source>
</reference>
<accession>A0A229P4N9</accession>
<dbReference type="Proteomes" id="UP000215145">
    <property type="component" value="Unassembled WGS sequence"/>
</dbReference>
<dbReference type="Gene3D" id="3.40.50.300">
    <property type="entry name" value="P-loop containing nucleotide triphosphate hydrolases"/>
    <property type="match status" value="1"/>
</dbReference>
<dbReference type="OrthoDB" id="9804819at2"/>
<evidence type="ECO:0000256" key="1">
    <source>
        <dbReference type="ARBA" id="ARBA00022448"/>
    </source>
</evidence>
<evidence type="ECO:0000256" key="3">
    <source>
        <dbReference type="ARBA" id="ARBA00022840"/>
    </source>
</evidence>
<sequence>MLEIKNLKKRYGNFELDCSFHIDNDQVIGLVGRNGVGKTTIFRSILGLLRPDSGEVHLFGKPVSQLSANDKGRIGVTFPNSFISEGFTITDVKKTLSATYSATFNISEFEQKCEQQKLPVDKKVKHFSTGIQAKLKLLLALSHEADFLLLDQPTSGLDVIVRKELLAMLQAYLGQKHNRSVLISSHISSDLEQICDFIILIDDGKIILQEETDHLLNNYGILKVPAEEYPSLDKEFILATKKRKYGYACLTNERRYYQENNPKLAVEKASVDDVLELLIKEEK</sequence>